<sequence length="577" mass="65274">MWFLPKINLIKMNRLTFLLFCLFVGDTLCAPLVCIQENQCLSGKTMSGTKSKKFDAFFGIPYAKPPTGNLRFSEPEPAERWNGTLDCTKEKPICIQENVLIPNPTVDGSEDCLYLNVYRPRSANGYLFRKPLPVMIFIHYGGLFSGTITPYLLGPEYFMDTGSVILVLMQYRLGSLGFLTTGDLECPGNFGYKDQTMAMRWVKENIGCFGGDTNSITLFGQSAGAVSAHMHMLSPLSKGLFHRAIVQSGNAIAPYNFPVTNPLAQAREQARVLDIPNADNLTSAEIVRELRKIDASTLVRSANKMKFFSVDPIVLFRTAIEPHSPTAFMCENPIEIVKKGNFNHIPWMTGLVPNEGIVRAGAILTNATVLEELNENFDNVMPQLMQISATGDDLATFWEKAKNFYFNGQAHVNDTNWQQFVDIFSHRAFYHPFLKTTEAYVNYADVNVNPVYLYKFSYRGNYSYSLAFTGTTRDFGVGHCDDLIYLFRSPALFPNGLAVDSMDNQMKNILVRTWISFAISGKPKEWTIMDKCRKENFNPICQYQHFTNGPSEDIRVSTSQDFDMPAMKLWDELKEYW</sequence>
<dbReference type="Pfam" id="PF00135">
    <property type="entry name" value="COesterase"/>
    <property type="match status" value="1"/>
</dbReference>
<evidence type="ECO:0000313" key="8">
    <source>
        <dbReference type="EnsemblMetazoa" id="LLOJ008548-PA"/>
    </source>
</evidence>
<dbReference type="EMBL" id="AJWK01028970">
    <property type="status" value="NOT_ANNOTATED_CDS"/>
    <property type="molecule type" value="Genomic_DNA"/>
</dbReference>
<dbReference type="EMBL" id="AJWK01028971">
    <property type="status" value="NOT_ANNOTATED_CDS"/>
    <property type="molecule type" value="Genomic_DNA"/>
</dbReference>
<dbReference type="EnsemblMetazoa" id="LLOJ008548-RA">
    <property type="protein sequence ID" value="LLOJ008548-PA"/>
    <property type="gene ID" value="LLOJ008548"/>
</dbReference>
<dbReference type="VEuPathDB" id="VectorBase:LLONM1_011756"/>
<dbReference type="PROSITE" id="PS00122">
    <property type="entry name" value="CARBOXYLESTERASE_B_1"/>
    <property type="match status" value="1"/>
</dbReference>
<keyword evidence="9" id="KW-1185">Reference proteome</keyword>
<dbReference type="VEuPathDB" id="VectorBase:LLOJ008548"/>
<accession>A0A1B0GKI8</accession>
<feature type="chain" id="PRO_5008446018" description="Carboxylic ester hydrolase" evidence="6">
    <location>
        <begin position="30"/>
        <end position="577"/>
    </location>
</feature>
<evidence type="ECO:0000256" key="4">
    <source>
        <dbReference type="ARBA" id="ARBA00023157"/>
    </source>
</evidence>
<evidence type="ECO:0000256" key="2">
    <source>
        <dbReference type="ARBA" id="ARBA00022487"/>
    </source>
</evidence>
<dbReference type="EC" id="3.1.1.-" evidence="6"/>
<proteinExistence type="inferred from homology"/>
<evidence type="ECO:0000256" key="6">
    <source>
        <dbReference type="RuleBase" id="RU361235"/>
    </source>
</evidence>
<evidence type="ECO:0000256" key="1">
    <source>
        <dbReference type="ARBA" id="ARBA00005964"/>
    </source>
</evidence>
<evidence type="ECO:0000256" key="3">
    <source>
        <dbReference type="ARBA" id="ARBA00022801"/>
    </source>
</evidence>
<keyword evidence="3 6" id="KW-0378">Hydrolase</keyword>
<dbReference type="InterPro" id="IPR019819">
    <property type="entry name" value="Carboxylesterase_B_CS"/>
</dbReference>
<reference evidence="8" key="1">
    <citation type="submission" date="2020-05" db="UniProtKB">
        <authorList>
            <consortium name="EnsemblMetazoa"/>
        </authorList>
    </citation>
    <scope>IDENTIFICATION</scope>
    <source>
        <strain evidence="8">Jacobina</strain>
    </source>
</reference>
<feature type="domain" description="Carboxylesterase type B" evidence="7">
    <location>
        <begin position="41"/>
        <end position="534"/>
    </location>
</feature>
<dbReference type="AlphaFoldDB" id="A0A1B0GKI8"/>
<dbReference type="InterPro" id="IPR002018">
    <property type="entry name" value="CarbesteraseB"/>
</dbReference>
<dbReference type="InterPro" id="IPR019826">
    <property type="entry name" value="Carboxylesterase_B_AS"/>
</dbReference>
<evidence type="ECO:0000259" key="7">
    <source>
        <dbReference type="Pfam" id="PF00135"/>
    </source>
</evidence>
<keyword evidence="6" id="KW-0732">Signal</keyword>
<name>A0A1B0GKI8_LUTLO</name>
<organism evidence="8 9">
    <name type="scientific">Lutzomyia longipalpis</name>
    <name type="common">Sand fly</name>
    <dbReference type="NCBI Taxonomy" id="7200"/>
    <lineage>
        <taxon>Eukaryota</taxon>
        <taxon>Metazoa</taxon>
        <taxon>Ecdysozoa</taxon>
        <taxon>Arthropoda</taxon>
        <taxon>Hexapoda</taxon>
        <taxon>Insecta</taxon>
        <taxon>Pterygota</taxon>
        <taxon>Neoptera</taxon>
        <taxon>Endopterygota</taxon>
        <taxon>Diptera</taxon>
        <taxon>Nematocera</taxon>
        <taxon>Psychodoidea</taxon>
        <taxon>Psychodidae</taxon>
        <taxon>Lutzomyia</taxon>
        <taxon>Lutzomyia</taxon>
    </lineage>
</organism>
<dbReference type="SUPFAM" id="SSF53474">
    <property type="entry name" value="alpha/beta-Hydrolases"/>
    <property type="match status" value="1"/>
</dbReference>
<keyword evidence="5" id="KW-0325">Glycoprotein</keyword>
<protein>
    <recommendedName>
        <fullName evidence="6">Carboxylic ester hydrolase</fullName>
        <ecNumber evidence="6">3.1.1.-</ecNumber>
    </recommendedName>
</protein>
<comment type="similarity">
    <text evidence="1 6">Belongs to the type-B carboxylesterase/lipase family.</text>
</comment>
<keyword evidence="4" id="KW-1015">Disulfide bond</keyword>
<dbReference type="PANTHER" id="PTHR43142">
    <property type="entry name" value="CARBOXYLIC ESTER HYDROLASE"/>
    <property type="match status" value="1"/>
</dbReference>
<dbReference type="InterPro" id="IPR029058">
    <property type="entry name" value="AB_hydrolase_fold"/>
</dbReference>
<dbReference type="PANTHER" id="PTHR43142:SF1">
    <property type="entry name" value="CARBOXYLIC ESTER HYDROLASE"/>
    <property type="match status" value="1"/>
</dbReference>
<dbReference type="Gene3D" id="3.40.50.1820">
    <property type="entry name" value="alpha/beta hydrolase"/>
    <property type="match status" value="1"/>
</dbReference>
<evidence type="ECO:0000313" key="9">
    <source>
        <dbReference type="Proteomes" id="UP000092461"/>
    </source>
</evidence>
<feature type="signal peptide" evidence="6">
    <location>
        <begin position="1"/>
        <end position="29"/>
    </location>
</feature>
<dbReference type="PROSITE" id="PS00941">
    <property type="entry name" value="CARBOXYLESTERASE_B_2"/>
    <property type="match status" value="1"/>
</dbReference>
<dbReference type="Proteomes" id="UP000092461">
    <property type="component" value="Unassembled WGS sequence"/>
</dbReference>
<dbReference type="GO" id="GO:0052689">
    <property type="term" value="F:carboxylic ester hydrolase activity"/>
    <property type="evidence" value="ECO:0007669"/>
    <property type="project" value="UniProtKB-KW"/>
</dbReference>
<evidence type="ECO:0000256" key="5">
    <source>
        <dbReference type="ARBA" id="ARBA00023180"/>
    </source>
</evidence>
<keyword evidence="2" id="KW-0719">Serine esterase</keyword>